<evidence type="ECO:0000259" key="1">
    <source>
        <dbReference type="SMART" id="SM01008"/>
    </source>
</evidence>
<dbReference type="SUPFAM" id="SSF56003">
    <property type="entry name" value="Molybdenum cofactor-binding domain"/>
    <property type="match status" value="1"/>
</dbReference>
<sequence>METDHTAGKEQIGRSMSRVDGRLKVTGGAKYAAEYELPALVYGVLVTSTIARGRIRSFDTRAAEKLPGVLAIMTYKNAPAVPGYKDTDPAEKRVAGQELRVFFDDQIQFSNQPVALAIADTLEKATYAASLVNVVYDVQKPTTDLSANLTKAYTPERPDDYNRGVADAYKQAAVRIEQEYHTPVHVHNTMEPHAATAVWEGDNAVTVYNKTQGVSLAKKDIQKLFGLSPDNVRVHSPFVGGAFGSSSRIWPPEMAALLGAKLVKRPVKVVAKREQVFNLVGYRPESIQRVALGATAAGKLTGITHHAVGLTSQYEQFTERILHPTKSMYQSPNLNATYRLVGLDLSTPCWARGPGETTGSFALESAMDELAYALNMDPLALRRANFAETDPESKKPWSSNYLRDCYEQGARAFGWEKRDPTPRSMHDGEWLVGMGMSAGIYKSDRAAASARARLGADGSLLIQTAAADVGPGTYTILTQIAAETMGIDASRVRVELGDSAFPQAPPQYGSHTAVSVGSAVHDACQELRRKLAALTDNGKRDATAGQAEQSHETILRQHNLPELVVVTESKGGAELETVARRSFAAHFVAVQVHPTLGMVRVTKIVSAIDAGKVLNPKTARSQVLGAATWSIGMALMEEGVIDDRSGRYVNNNLADYHVPVVADMPAIEVIFIDKNDSVIDPMGAKGLGEISMTGMAAAITNAIYHATGKRIRHLPATPDKLMA</sequence>
<dbReference type="PANTHER" id="PTHR11908">
    <property type="entry name" value="XANTHINE DEHYDROGENASE"/>
    <property type="match status" value="1"/>
</dbReference>
<proteinExistence type="predicted"/>
<dbReference type="PANTHER" id="PTHR11908:SF153">
    <property type="entry name" value="DEHYDROGENASE"/>
    <property type="match status" value="1"/>
</dbReference>
<evidence type="ECO:0000313" key="3">
    <source>
        <dbReference type="Proteomes" id="UP000238375"/>
    </source>
</evidence>
<dbReference type="InterPro" id="IPR016208">
    <property type="entry name" value="Ald_Oxase/xanthine_DH-like"/>
</dbReference>
<accession>A0A2T0SEE6</accession>
<dbReference type="SUPFAM" id="SSF54665">
    <property type="entry name" value="CO dehydrogenase molybdoprotein N-domain-like"/>
    <property type="match status" value="1"/>
</dbReference>
<dbReference type="Gene3D" id="3.90.1170.50">
    <property type="entry name" value="Aldehyde oxidase/xanthine dehydrogenase, a/b hammerhead"/>
    <property type="match status" value="1"/>
</dbReference>
<reference evidence="2 3" key="1">
    <citation type="submission" date="2018-03" db="EMBL/GenBank/DDBJ databases">
        <title>Genomic Encyclopedia of Archaeal and Bacterial Type Strains, Phase II (KMG-II): from individual species to whole genera.</title>
        <authorList>
            <person name="Goeker M."/>
        </authorList>
    </citation>
    <scope>NUCLEOTIDE SEQUENCE [LARGE SCALE GENOMIC DNA]</scope>
    <source>
        <strain evidence="2 3">DSM 28354</strain>
    </source>
</reference>
<organism evidence="2 3">
    <name type="scientific">Spirosoma oryzae</name>
    <dbReference type="NCBI Taxonomy" id="1469603"/>
    <lineage>
        <taxon>Bacteria</taxon>
        <taxon>Pseudomonadati</taxon>
        <taxon>Bacteroidota</taxon>
        <taxon>Cytophagia</taxon>
        <taxon>Cytophagales</taxon>
        <taxon>Cytophagaceae</taxon>
        <taxon>Spirosoma</taxon>
    </lineage>
</organism>
<dbReference type="EMBL" id="PVTE01000022">
    <property type="protein sequence ID" value="PRY31784.1"/>
    <property type="molecule type" value="Genomic_DNA"/>
</dbReference>
<dbReference type="Pfam" id="PF02738">
    <property type="entry name" value="MoCoBD_1"/>
    <property type="match status" value="1"/>
</dbReference>
<dbReference type="GO" id="GO:0005506">
    <property type="term" value="F:iron ion binding"/>
    <property type="evidence" value="ECO:0007669"/>
    <property type="project" value="InterPro"/>
</dbReference>
<protein>
    <submittedName>
        <fullName evidence="2">Xanthine dehydrogenase YagR molybdenum-binding subunit</fullName>
    </submittedName>
</protein>
<feature type="domain" description="Aldehyde oxidase/xanthine dehydrogenase a/b hammerhead" evidence="1">
    <location>
        <begin position="26"/>
        <end position="140"/>
    </location>
</feature>
<dbReference type="RefSeq" id="WP_106139871.1">
    <property type="nucleotide sequence ID" value="NZ_PVTE01000022.1"/>
</dbReference>
<comment type="caution">
    <text evidence="2">The sequence shown here is derived from an EMBL/GenBank/DDBJ whole genome shotgun (WGS) entry which is preliminary data.</text>
</comment>
<dbReference type="AlphaFoldDB" id="A0A2T0SEE6"/>
<dbReference type="SMART" id="SM01008">
    <property type="entry name" value="Ald_Xan_dh_C"/>
    <property type="match status" value="1"/>
</dbReference>
<evidence type="ECO:0000313" key="2">
    <source>
        <dbReference type="EMBL" id="PRY31784.1"/>
    </source>
</evidence>
<dbReference type="InterPro" id="IPR008274">
    <property type="entry name" value="AldOxase/xan_DH_MoCoBD1"/>
</dbReference>
<dbReference type="OrthoDB" id="9759099at2"/>
<dbReference type="InterPro" id="IPR037165">
    <property type="entry name" value="AldOxase/xan_DH_Mopterin-bd_sf"/>
</dbReference>
<gene>
    <name evidence="2" type="ORF">CLV58_12281</name>
</gene>
<dbReference type="Proteomes" id="UP000238375">
    <property type="component" value="Unassembled WGS sequence"/>
</dbReference>
<dbReference type="Pfam" id="PF01315">
    <property type="entry name" value="Ald_Xan_dh_C"/>
    <property type="match status" value="1"/>
</dbReference>
<dbReference type="InterPro" id="IPR046867">
    <property type="entry name" value="AldOxase/xan_DH_MoCoBD2"/>
</dbReference>
<dbReference type="InterPro" id="IPR000674">
    <property type="entry name" value="Ald_Oxase/Xan_DH_a/b"/>
</dbReference>
<dbReference type="Pfam" id="PF20256">
    <property type="entry name" value="MoCoBD_2"/>
    <property type="match status" value="1"/>
</dbReference>
<keyword evidence="3" id="KW-1185">Reference proteome</keyword>
<dbReference type="GO" id="GO:0016491">
    <property type="term" value="F:oxidoreductase activity"/>
    <property type="evidence" value="ECO:0007669"/>
    <property type="project" value="InterPro"/>
</dbReference>
<dbReference type="Gene3D" id="3.30.365.10">
    <property type="entry name" value="Aldehyde oxidase/xanthine dehydrogenase, molybdopterin binding domain"/>
    <property type="match status" value="4"/>
</dbReference>
<dbReference type="InterPro" id="IPR036856">
    <property type="entry name" value="Ald_Oxase/Xan_DH_a/b_sf"/>
</dbReference>
<name>A0A2T0SEE6_9BACT</name>